<sequence>MVGSVPTSSACSLPMAFGMEKPNGGNFWLLHQCCPAHSPAGRPEALLCLWRERSCHQLCRERL</sequence>
<protein>
    <submittedName>
        <fullName evidence="1">Uncharacterized protein</fullName>
    </submittedName>
</protein>
<dbReference type="EMBL" id="PPHD01091650">
    <property type="protein sequence ID" value="POI19932.1"/>
    <property type="molecule type" value="Genomic_DNA"/>
</dbReference>
<dbReference type="AlphaFoldDB" id="A0A2P4S736"/>
<organism evidence="1 2">
    <name type="scientific">Bambusicola thoracicus</name>
    <name type="common">Chinese bamboo-partridge</name>
    <name type="synonym">Perdix thoracica</name>
    <dbReference type="NCBI Taxonomy" id="9083"/>
    <lineage>
        <taxon>Eukaryota</taxon>
        <taxon>Metazoa</taxon>
        <taxon>Chordata</taxon>
        <taxon>Craniata</taxon>
        <taxon>Vertebrata</taxon>
        <taxon>Euteleostomi</taxon>
        <taxon>Archelosauria</taxon>
        <taxon>Archosauria</taxon>
        <taxon>Dinosauria</taxon>
        <taxon>Saurischia</taxon>
        <taxon>Theropoda</taxon>
        <taxon>Coelurosauria</taxon>
        <taxon>Aves</taxon>
        <taxon>Neognathae</taxon>
        <taxon>Galloanserae</taxon>
        <taxon>Galliformes</taxon>
        <taxon>Phasianidae</taxon>
        <taxon>Perdicinae</taxon>
        <taxon>Bambusicola</taxon>
    </lineage>
</organism>
<keyword evidence="2" id="KW-1185">Reference proteome</keyword>
<reference evidence="1 2" key="1">
    <citation type="submission" date="2018-01" db="EMBL/GenBank/DDBJ databases">
        <title>Comparison of the Chinese Bamboo Partridge and Red Junglefowl genome sequences highlights the importance of demography in genome evolution.</title>
        <authorList>
            <person name="Tiley G.P."/>
            <person name="Kimball R.T."/>
            <person name="Braun E.L."/>
            <person name="Burleigh J.G."/>
        </authorList>
    </citation>
    <scope>NUCLEOTIDE SEQUENCE [LARGE SCALE GENOMIC DNA]</scope>
    <source>
        <strain evidence="1">RTK389</strain>
        <tissue evidence="1">Blood</tissue>
    </source>
</reference>
<proteinExistence type="predicted"/>
<evidence type="ECO:0000313" key="1">
    <source>
        <dbReference type="EMBL" id="POI19932.1"/>
    </source>
</evidence>
<accession>A0A2P4S736</accession>
<dbReference type="Proteomes" id="UP000237246">
    <property type="component" value="Unassembled WGS sequence"/>
</dbReference>
<comment type="caution">
    <text evidence="1">The sequence shown here is derived from an EMBL/GenBank/DDBJ whole genome shotgun (WGS) entry which is preliminary data.</text>
</comment>
<gene>
    <name evidence="1" type="ORF">CIB84_016322</name>
</gene>
<evidence type="ECO:0000313" key="2">
    <source>
        <dbReference type="Proteomes" id="UP000237246"/>
    </source>
</evidence>
<name>A0A2P4S736_BAMTH</name>